<dbReference type="Pfam" id="PF06985">
    <property type="entry name" value="HET"/>
    <property type="match status" value="1"/>
</dbReference>
<evidence type="ECO:0000313" key="2">
    <source>
        <dbReference type="EMBL" id="KAK4096829.1"/>
    </source>
</evidence>
<feature type="domain" description="Heterokaryon incompatibility" evidence="1">
    <location>
        <begin position="195"/>
        <end position="357"/>
    </location>
</feature>
<dbReference type="InterPro" id="IPR010730">
    <property type="entry name" value="HET"/>
</dbReference>
<dbReference type="Proteomes" id="UP001305647">
    <property type="component" value="Unassembled WGS sequence"/>
</dbReference>
<keyword evidence="3" id="KW-1185">Reference proteome</keyword>
<dbReference type="PANTHER" id="PTHR33112">
    <property type="entry name" value="DOMAIN PROTEIN, PUTATIVE-RELATED"/>
    <property type="match status" value="1"/>
</dbReference>
<sequence length="660" mass="72843">MEKPLDPASLVCQVDWETIFSVQGWGALLGEKATPDSQAHSNEYCYTTTWEAVQAIAKQGCNWCRLILIPSCTAGEVKVWVSRHEDSDCTPRGDKKLSVRVTSNHGGFSERSYLLYTTANDPAAKHIAARDRITDLSTAESFRLARECIGRCLESHEHCPEASLTTVLPDRVVDCCSDPHNPRITLTNGDQRGPYLALSYVWGAQQPMTTTSNIDDYVSRGIPLSIFPQTIRNAISATRSLGQRYLWVDALCILQDSDADKARQLGEMRRIYRDSHLTLNAACASSTWEGFLAKQRPQRIPTARVPFRDRDHGGGPGAAAAGVVCLARRMDTDSGDASRTYWDDLEPIAYRGWTLQEKLLPPRSLVYASDTLRYHCQTEVVGIGGALCEPSTGLRLPRAVLSDAADLFSAGAPGAERSEWPLAGERKTARQAWLSVVFMYTLRQISNEADKLPAVGGVAEQFARVAGDQYLAGLWRLSLLFDLLWSVGNDGTDPNNRRPERYRAPSWSWASVNGLVDATWLEETAAAVGPNLKQAEVVGCWVALAAEEAPFGEVRCASLRLKAAVKRGVVFEDNGRVMAVGGDGELAEIGTASFDAHEPRHSAMAVVPLMWDAQGSFVWGLVLEWMPTKQFRRVGKFENSHEKNQIWWIDGLEAQVLDMI</sequence>
<organism evidence="2 3">
    <name type="scientific">Parathielavia hyrcaniae</name>
    <dbReference type="NCBI Taxonomy" id="113614"/>
    <lineage>
        <taxon>Eukaryota</taxon>
        <taxon>Fungi</taxon>
        <taxon>Dikarya</taxon>
        <taxon>Ascomycota</taxon>
        <taxon>Pezizomycotina</taxon>
        <taxon>Sordariomycetes</taxon>
        <taxon>Sordariomycetidae</taxon>
        <taxon>Sordariales</taxon>
        <taxon>Chaetomiaceae</taxon>
        <taxon>Parathielavia</taxon>
    </lineage>
</organism>
<evidence type="ECO:0000259" key="1">
    <source>
        <dbReference type="Pfam" id="PF06985"/>
    </source>
</evidence>
<proteinExistence type="predicted"/>
<comment type="caution">
    <text evidence="2">The sequence shown here is derived from an EMBL/GenBank/DDBJ whole genome shotgun (WGS) entry which is preliminary data.</text>
</comment>
<reference evidence="2" key="2">
    <citation type="submission" date="2023-05" db="EMBL/GenBank/DDBJ databases">
        <authorList>
            <consortium name="Lawrence Berkeley National Laboratory"/>
            <person name="Steindorff A."/>
            <person name="Hensen N."/>
            <person name="Bonometti L."/>
            <person name="Westerberg I."/>
            <person name="Brannstrom I.O."/>
            <person name="Guillou S."/>
            <person name="Cros-Aarteil S."/>
            <person name="Calhoun S."/>
            <person name="Haridas S."/>
            <person name="Kuo A."/>
            <person name="Mondo S."/>
            <person name="Pangilinan J."/>
            <person name="Riley R."/>
            <person name="Labutti K."/>
            <person name="Andreopoulos B."/>
            <person name="Lipzen A."/>
            <person name="Chen C."/>
            <person name="Yanf M."/>
            <person name="Daum C."/>
            <person name="Ng V."/>
            <person name="Clum A."/>
            <person name="Ohm R."/>
            <person name="Martin F."/>
            <person name="Silar P."/>
            <person name="Natvig D."/>
            <person name="Lalanne C."/>
            <person name="Gautier V."/>
            <person name="Ament-Velasquez S.L."/>
            <person name="Kruys A."/>
            <person name="Hutchinson M.I."/>
            <person name="Powell A.J."/>
            <person name="Barry K."/>
            <person name="Miller A.N."/>
            <person name="Grigoriev I.V."/>
            <person name="Debuchy R."/>
            <person name="Gladieux P."/>
            <person name="Thoren M.H."/>
            <person name="Johannesson H."/>
        </authorList>
    </citation>
    <scope>NUCLEOTIDE SEQUENCE</scope>
    <source>
        <strain evidence="2">CBS 757.83</strain>
    </source>
</reference>
<reference evidence="2" key="1">
    <citation type="journal article" date="2023" name="Mol. Phylogenet. Evol.">
        <title>Genome-scale phylogeny and comparative genomics of the fungal order Sordariales.</title>
        <authorList>
            <person name="Hensen N."/>
            <person name="Bonometti L."/>
            <person name="Westerberg I."/>
            <person name="Brannstrom I.O."/>
            <person name="Guillou S."/>
            <person name="Cros-Aarteil S."/>
            <person name="Calhoun S."/>
            <person name="Haridas S."/>
            <person name="Kuo A."/>
            <person name="Mondo S."/>
            <person name="Pangilinan J."/>
            <person name="Riley R."/>
            <person name="LaButti K."/>
            <person name="Andreopoulos B."/>
            <person name="Lipzen A."/>
            <person name="Chen C."/>
            <person name="Yan M."/>
            <person name="Daum C."/>
            <person name="Ng V."/>
            <person name="Clum A."/>
            <person name="Steindorff A."/>
            <person name="Ohm R.A."/>
            <person name="Martin F."/>
            <person name="Silar P."/>
            <person name="Natvig D.O."/>
            <person name="Lalanne C."/>
            <person name="Gautier V."/>
            <person name="Ament-Velasquez S.L."/>
            <person name="Kruys A."/>
            <person name="Hutchinson M.I."/>
            <person name="Powell A.J."/>
            <person name="Barry K."/>
            <person name="Miller A.N."/>
            <person name="Grigoriev I.V."/>
            <person name="Debuchy R."/>
            <person name="Gladieux P."/>
            <person name="Hiltunen Thoren M."/>
            <person name="Johannesson H."/>
        </authorList>
    </citation>
    <scope>NUCLEOTIDE SEQUENCE</scope>
    <source>
        <strain evidence="2">CBS 757.83</strain>
    </source>
</reference>
<name>A0AAN6PUE3_9PEZI</name>
<evidence type="ECO:0000313" key="3">
    <source>
        <dbReference type="Proteomes" id="UP001305647"/>
    </source>
</evidence>
<dbReference type="EMBL" id="MU863694">
    <property type="protein sequence ID" value="KAK4096829.1"/>
    <property type="molecule type" value="Genomic_DNA"/>
</dbReference>
<protein>
    <submittedName>
        <fullName evidence="2">HET-domain-containing protein</fullName>
    </submittedName>
</protein>
<dbReference type="AlphaFoldDB" id="A0AAN6PUE3"/>
<gene>
    <name evidence="2" type="ORF">N658DRAFT_489663</name>
</gene>
<dbReference type="PANTHER" id="PTHR33112:SF16">
    <property type="entry name" value="HETEROKARYON INCOMPATIBILITY DOMAIN-CONTAINING PROTEIN"/>
    <property type="match status" value="1"/>
</dbReference>
<accession>A0AAN6PUE3</accession>